<evidence type="ECO:0000313" key="1">
    <source>
        <dbReference type="EMBL" id="KOF81337.1"/>
    </source>
</evidence>
<sequence length="70" mass="8238">MNVLQEKLPVWCCRIEMKLSSFISHKETINGAGSTSLKCMKKLALIWKLCQNCLMNILLLTHWKFQKNWL</sequence>
<organism evidence="1">
    <name type="scientific">Octopus bimaculoides</name>
    <name type="common">California two-spotted octopus</name>
    <dbReference type="NCBI Taxonomy" id="37653"/>
    <lineage>
        <taxon>Eukaryota</taxon>
        <taxon>Metazoa</taxon>
        <taxon>Spiralia</taxon>
        <taxon>Lophotrochozoa</taxon>
        <taxon>Mollusca</taxon>
        <taxon>Cephalopoda</taxon>
        <taxon>Coleoidea</taxon>
        <taxon>Octopodiformes</taxon>
        <taxon>Octopoda</taxon>
        <taxon>Incirrata</taxon>
        <taxon>Octopodidae</taxon>
        <taxon>Octopus</taxon>
    </lineage>
</organism>
<dbReference type="AlphaFoldDB" id="A0A0L8GWQ8"/>
<accession>A0A0L8GWQ8</accession>
<dbReference type="EMBL" id="KQ420085">
    <property type="protein sequence ID" value="KOF81337.1"/>
    <property type="molecule type" value="Genomic_DNA"/>
</dbReference>
<proteinExistence type="predicted"/>
<gene>
    <name evidence="1" type="ORF">OCBIM_22026640mg</name>
</gene>
<reference evidence="1" key="1">
    <citation type="submission" date="2015-07" db="EMBL/GenBank/DDBJ databases">
        <title>MeaNS - Measles Nucleotide Surveillance Program.</title>
        <authorList>
            <person name="Tran T."/>
            <person name="Druce J."/>
        </authorList>
    </citation>
    <scope>NUCLEOTIDE SEQUENCE</scope>
    <source>
        <strain evidence="1">UCB-OBI-ISO-001</strain>
        <tissue evidence="1">Gonad</tissue>
    </source>
</reference>
<name>A0A0L8GWQ8_OCTBM</name>
<protein>
    <submittedName>
        <fullName evidence="1">Uncharacterized protein</fullName>
    </submittedName>
</protein>